<evidence type="ECO:0000256" key="2">
    <source>
        <dbReference type="ARBA" id="ARBA00022679"/>
    </source>
</evidence>
<dbReference type="GO" id="GO:0005524">
    <property type="term" value="F:ATP binding"/>
    <property type="evidence" value="ECO:0007669"/>
    <property type="project" value="UniProtKB-KW"/>
</dbReference>
<dbReference type="PROSITE" id="PS00108">
    <property type="entry name" value="PROTEIN_KINASE_ST"/>
    <property type="match status" value="1"/>
</dbReference>
<proteinExistence type="predicted"/>
<keyword evidence="8" id="KW-1185">Reference proteome</keyword>
<keyword evidence="1" id="KW-0723">Serine/threonine-protein kinase</keyword>
<dbReference type="OrthoDB" id="1668230at2759"/>
<dbReference type="PROSITE" id="PS50011">
    <property type="entry name" value="PROTEIN_KINASE_DOM"/>
    <property type="match status" value="1"/>
</dbReference>
<dbReference type="InterPro" id="IPR008271">
    <property type="entry name" value="Ser/Thr_kinase_AS"/>
</dbReference>
<dbReference type="GO" id="GO:0004674">
    <property type="term" value="F:protein serine/threonine kinase activity"/>
    <property type="evidence" value="ECO:0007669"/>
    <property type="project" value="UniProtKB-KW"/>
</dbReference>
<feature type="domain" description="Protein kinase" evidence="6">
    <location>
        <begin position="1"/>
        <end position="218"/>
    </location>
</feature>
<dbReference type="PANTHER" id="PTHR24351">
    <property type="entry name" value="RIBOSOMAL PROTEIN S6 KINASE"/>
    <property type="match status" value="1"/>
</dbReference>
<organism evidence="7 8">
    <name type="scientific">Obba rivulosa</name>
    <dbReference type="NCBI Taxonomy" id="1052685"/>
    <lineage>
        <taxon>Eukaryota</taxon>
        <taxon>Fungi</taxon>
        <taxon>Dikarya</taxon>
        <taxon>Basidiomycota</taxon>
        <taxon>Agaricomycotina</taxon>
        <taxon>Agaricomycetes</taxon>
        <taxon>Polyporales</taxon>
        <taxon>Gelatoporiaceae</taxon>
        <taxon>Obba</taxon>
    </lineage>
</organism>
<dbReference type="InterPro" id="IPR000719">
    <property type="entry name" value="Prot_kinase_dom"/>
</dbReference>
<accession>A0A8E2DDV9</accession>
<keyword evidence="4 7" id="KW-0418">Kinase</keyword>
<evidence type="ECO:0000313" key="7">
    <source>
        <dbReference type="EMBL" id="OCH84160.1"/>
    </source>
</evidence>
<sequence length="324" mass="37465">MQKITETRAPFLVGLIESWDDEENIFYVMRLYPQTLRDRMSCRPRMTRCQTRYHIAEMVIALHWLHTNGIVHRDIKPENILMTPRGHLVIGDYGLSRMVPDGTPVSEWRIERECAGSPGYSAPEVISSPYTYGIMADVYSLGLVSAEMASRRITPYFVCRTASEQLAMMKKQYRDGEFIPDNGLQIEDEHEKDLVLKTLKWDPSQRPTTAELKVHPYFDGIDWAMLNLRRYQVDVVPTTVKLSEEYPSYDFFTFKQGKDKTAYYGEDVEYDKHRHILPNNAVKAQLGEDRAKQVEYRYLCPAPLRHDDLHGHCTLDPPSPAGCP</sequence>
<evidence type="ECO:0000256" key="4">
    <source>
        <dbReference type="ARBA" id="ARBA00022777"/>
    </source>
</evidence>
<protein>
    <submittedName>
        <fullName evidence="7">Kinase-like protein</fullName>
    </submittedName>
</protein>
<evidence type="ECO:0000259" key="6">
    <source>
        <dbReference type="PROSITE" id="PS50011"/>
    </source>
</evidence>
<reference evidence="7 8" key="1">
    <citation type="submission" date="2016-07" db="EMBL/GenBank/DDBJ databases">
        <title>Draft genome of the white-rot fungus Obba rivulosa 3A-2.</title>
        <authorList>
            <consortium name="DOE Joint Genome Institute"/>
            <person name="Miettinen O."/>
            <person name="Riley R."/>
            <person name="Acob R."/>
            <person name="Barry K."/>
            <person name="Cullen D."/>
            <person name="De Vries R."/>
            <person name="Hainaut M."/>
            <person name="Hatakka A."/>
            <person name="Henrissat B."/>
            <person name="Hilden K."/>
            <person name="Kuo R."/>
            <person name="Labutti K."/>
            <person name="Lipzen A."/>
            <person name="Makela M.R."/>
            <person name="Sandor L."/>
            <person name="Spatafora J.W."/>
            <person name="Grigoriev I.V."/>
            <person name="Hibbett D.S."/>
        </authorList>
    </citation>
    <scope>NUCLEOTIDE SEQUENCE [LARGE SCALE GENOMIC DNA]</scope>
    <source>
        <strain evidence="7 8">3A-2</strain>
    </source>
</reference>
<evidence type="ECO:0000256" key="5">
    <source>
        <dbReference type="ARBA" id="ARBA00022840"/>
    </source>
</evidence>
<keyword evidence="5" id="KW-0067">ATP-binding</keyword>
<evidence type="ECO:0000313" key="8">
    <source>
        <dbReference type="Proteomes" id="UP000250043"/>
    </source>
</evidence>
<dbReference type="SUPFAM" id="SSF56112">
    <property type="entry name" value="Protein kinase-like (PK-like)"/>
    <property type="match status" value="1"/>
</dbReference>
<dbReference type="Gene3D" id="1.10.510.10">
    <property type="entry name" value="Transferase(Phosphotransferase) domain 1"/>
    <property type="match status" value="1"/>
</dbReference>
<dbReference type="AlphaFoldDB" id="A0A8E2DDV9"/>
<keyword evidence="2" id="KW-0808">Transferase</keyword>
<dbReference type="SMART" id="SM00220">
    <property type="entry name" value="S_TKc"/>
    <property type="match status" value="1"/>
</dbReference>
<keyword evidence="3" id="KW-0547">Nucleotide-binding</keyword>
<dbReference type="Proteomes" id="UP000250043">
    <property type="component" value="Unassembled WGS sequence"/>
</dbReference>
<dbReference type="InterPro" id="IPR011009">
    <property type="entry name" value="Kinase-like_dom_sf"/>
</dbReference>
<dbReference type="Pfam" id="PF00069">
    <property type="entry name" value="Pkinase"/>
    <property type="match status" value="1"/>
</dbReference>
<evidence type="ECO:0000256" key="1">
    <source>
        <dbReference type="ARBA" id="ARBA00022527"/>
    </source>
</evidence>
<dbReference type="EMBL" id="KV722714">
    <property type="protein sequence ID" value="OCH84160.1"/>
    <property type="molecule type" value="Genomic_DNA"/>
</dbReference>
<gene>
    <name evidence="7" type="ORF">OBBRIDRAFT_786514</name>
</gene>
<name>A0A8E2DDV9_9APHY</name>
<evidence type="ECO:0000256" key="3">
    <source>
        <dbReference type="ARBA" id="ARBA00022741"/>
    </source>
</evidence>